<reference evidence="9 10" key="1">
    <citation type="submission" date="2016-12" db="EMBL/GenBank/DDBJ databases">
        <title>The draft genome sequence of Actinophytocola sp. 11-183.</title>
        <authorList>
            <person name="Wang W."/>
            <person name="Yuan L."/>
        </authorList>
    </citation>
    <scope>NUCLEOTIDE SEQUENCE [LARGE SCALE GENOMIC DNA]</scope>
    <source>
        <strain evidence="9 10">11-183</strain>
    </source>
</reference>
<organism evidence="9 10">
    <name type="scientific">Actinophytocola xanthii</name>
    <dbReference type="NCBI Taxonomy" id="1912961"/>
    <lineage>
        <taxon>Bacteria</taxon>
        <taxon>Bacillati</taxon>
        <taxon>Actinomycetota</taxon>
        <taxon>Actinomycetes</taxon>
        <taxon>Pseudonocardiales</taxon>
        <taxon>Pseudonocardiaceae</taxon>
    </lineage>
</organism>
<dbReference type="InterPro" id="IPR000209">
    <property type="entry name" value="Peptidase_S8/S53_dom"/>
</dbReference>
<gene>
    <name evidence="9" type="ORF">BU204_25030</name>
</gene>
<dbReference type="PANTHER" id="PTHR43806">
    <property type="entry name" value="PEPTIDASE S8"/>
    <property type="match status" value="1"/>
</dbReference>
<dbReference type="InterPro" id="IPR050131">
    <property type="entry name" value="Peptidase_S8_subtilisin-like"/>
</dbReference>
<protein>
    <recommendedName>
        <fullName evidence="8">Peptidase S8/S53 domain-containing protein</fullName>
    </recommendedName>
</protein>
<evidence type="ECO:0000313" key="9">
    <source>
        <dbReference type="EMBL" id="OLF14825.1"/>
    </source>
</evidence>
<dbReference type="SUPFAM" id="SSF52743">
    <property type="entry name" value="Subtilisin-like"/>
    <property type="match status" value="1"/>
</dbReference>
<dbReference type="GO" id="GO:0004252">
    <property type="term" value="F:serine-type endopeptidase activity"/>
    <property type="evidence" value="ECO:0007669"/>
    <property type="project" value="UniProtKB-UniRule"/>
</dbReference>
<dbReference type="Gene3D" id="3.40.50.200">
    <property type="entry name" value="Peptidase S8/S53 domain"/>
    <property type="match status" value="1"/>
</dbReference>
<dbReference type="OrthoDB" id="9795680at2"/>
<dbReference type="PANTHER" id="PTHR43806:SF11">
    <property type="entry name" value="CEREVISIN-RELATED"/>
    <property type="match status" value="1"/>
</dbReference>
<evidence type="ECO:0000256" key="1">
    <source>
        <dbReference type="ARBA" id="ARBA00011073"/>
    </source>
</evidence>
<dbReference type="PROSITE" id="PS00137">
    <property type="entry name" value="SUBTILASE_HIS"/>
    <property type="match status" value="1"/>
</dbReference>
<dbReference type="InterPro" id="IPR015500">
    <property type="entry name" value="Peptidase_S8_subtilisin-rel"/>
</dbReference>
<keyword evidence="4 6" id="KW-0720">Serine protease</keyword>
<dbReference type="PROSITE" id="PS00138">
    <property type="entry name" value="SUBTILASE_SER"/>
    <property type="match status" value="1"/>
</dbReference>
<dbReference type="InterPro" id="IPR022398">
    <property type="entry name" value="Peptidase_S8_His-AS"/>
</dbReference>
<keyword evidence="3 6" id="KW-0378">Hydrolase</keyword>
<dbReference type="GO" id="GO:0006508">
    <property type="term" value="P:proteolysis"/>
    <property type="evidence" value="ECO:0007669"/>
    <property type="project" value="UniProtKB-KW"/>
</dbReference>
<comment type="similarity">
    <text evidence="1 6">Belongs to the peptidase S8 family.</text>
</comment>
<keyword evidence="10" id="KW-1185">Reference proteome</keyword>
<evidence type="ECO:0000256" key="4">
    <source>
        <dbReference type="ARBA" id="ARBA00022825"/>
    </source>
</evidence>
<dbReference type="RefSeq" id="WP_075128191.1">
    <property type="nucleotide sequence ID" value="NZ_MSIE01000048.1"/>
</dbReference>
<dbReference type="InterPro" id="IPR023828">
    <property type="entry name" value="Peptidase_S8_Ser-AS"/>
</dbReference>
<feature type="active site" description="Charge relay system" evidence="5 6">
    <location>
        <position position="436"/>
    </location>
</feature>
<evidence type="ECO:0000256" key="6">
    <source>
        <dbReference type="PROSITE-ProRule" id="PRU01240"/>
    </source>
</evidence>
<proteinExistence type="inferred from homology"/>
<evidence type="ECO:0000256" key="2">
    <source>
        <dbReference type="ARBA" id="ARBA00022670"/>
    </source>
</evidence>
<sequence>MSGAERLRALIATAAVLAVAAAGLTSTSVSAVPPTSAGTPADGPRSTVTLITGDQVVTAGRGAELRVVSVRPGPGRDRIGHLTATSKGRVFVYPADTVELVRSGRLDQRLFDVAGLVAMGNDDAHRPDLPLILKRSTGTRAAAPRGARTSRELRGPGMTAVTRPLTEATTFWRSVSARDTPRLAGGTERIWLDGVAKVSLDQSVRQVGAPEAWQRGHTGKGARVAVLDTGYDRDHPDLAGKVVAERDFTGNPDGVVDGHGHGTHVASTVAGSGAASGGRNRGVAPDAELLVGKVCGDEGWCQESAVIDGMTWAAEQQVDVVNLSLGGGPTDGTDPQSTAVNELTERYATLFVVSAGNYGQAETVSTPAVADAALAVASVTKQDVPSGFSSRGPRSGDHALKPDIAAPGTDIVAARATGAFPDLAVDENHARLSGTSMAAPHVSGAAAILAAAHQDWSADRLKAVLMGTAAPVGDASVYTIGTGRLDVAAADRATVRADRGSLSLGSLGDEPVSQKLSYHNDGAKPVTLTLRGALTDRFGEKAPDGLLAVEPSSVTVPAHGTASTTVTVDPAAARPGLFGGRITASVKGHTAITTGLGVSVEAAPRTLTVTARAAKDEFAGAGAVAQNLDSGEVVVFWVDSEEPTPVELPAGRYRLTGIVDGSVPIPGAEPESLVTNTTLFADEIDLSRTDADLVVDSTTAQPVNRSVDDPAVRQGAGETGVSLASARTSEGPAGIGATTFNLHDVLLLPSKKIDGLLLHDGAAWQQPVLSATQVGTGREFRLWDPARVDFLGDITAPLVDVGAAGPEDVADMPLNGAIALFTPPAELSTDEIERRLAALGEAGVALVVLGGGICGRACHRPPAPRR</sequence>
<dbReference type="InterPro" id="IPR036852">
    <property type="entry name" value="Peptidase_S8/S53_dom_sf"/>
</dbReference>
<dbReference type="PRINTS" id="PR00723">
    <property type="entry name" value="SUBTILISIN"/>
</dbReference>
<feature type="chain" id="PRO_5013067736" description="Peptidase S8/S53 domain-containing protein" evidence="7">
    <location>
        <begin position="32"/>
        <end position="866"/>
    </location>
</feature>
<feature type="active site" description="Charge relay system" evidence="5 6">
    <location>
        <position position="261"/>
    </location>
</feature>
<evidence type="ECO:0000313" key="10">
    <source>
        <dbReference type="Proteomes" id="UP000185596"/>
    </source>
</evidence>
<evidence type="ECO:0000256" key="3">
    <source>
        <dbReference type="ARBA" id="ARBA00022801"/>
    </source>
</evidence>
<dbReference type="PROSITE" id="PS51892">
    <property type="entry name" value="SUBTILASE"/>
    <property type="match status" value="1"/>
</dbReference>
<name>A0A1Q8CKD6_9PSEU</name>
<dbReference type="Proteomes" id="UP000185596">
    <property type="component" value="Unassembled WGS sequence"/>
</dbReference>
<evidence type="ECO:0000259" key="8">
    <source>
        <dbReference type="Pfam" id="PF00082"/>
    </source>
</evidence>
<dbReference type="STRING" id="1912961.BU204_25030"/>
<accession>A0A1Q8CKD6</accession>
<evidence type="ECO:0000256" key="5">
    <source>
        <dbReference type="PIRSR" id="PIRSR615500-1"/>
    </source>
</evidence>
<keyword evidence="7" id="KW-0732">Signal</keyword>
<feature type="active site" description="Charge relay system" evidence="5 6">
    <location>
        <position position="228"/>
    </location>
</feature>
<feature type="signal peptide" evidence="7">
    <location>
        <begin position="1"/>
        <end position="31"/>
    </location>
</feature>
<dbReference type="Pfam" id="PF00082">
    <property type="entry name" value="Peptidase_S8"/>
    <property type="match status" value="1"/>
</dbReference>
<comment type="caution">
    <text evidence="9">The sequence shown here is derived from an EMBL/GenBank/DDBJ whole genome shotgun (WGS) entry which is preliminary data.</text>
</comment>
<dbReference type="AlphaFoldDB" id="A0A1Q8CKD6"/>
<keyword evidence="2 6" id="KW-0645">Protease</keyword>
<feature type="domain" description="Peptidase S8/S53" evidence="8">
    <location>
        <begin position="219"/>
        <end position="474"/>
    </location>
</feature>
<dbReference type="EMBL" id="MSIE01000048">
    <property type="protein sequence ID" value="OLF14825.1"/>
    <property type="molecule type" value="Genomic_DNA"/>
</dbReference>
<evidence type="ECO:0000256" key="7">
    <source>
        <dbReference type="SAM" id="SignalP"/>
    </source>
</evidence>